<proteinExistence type="predicted"/>
<evidence type="ECO:0000313" key="1">
    <source>
        <dbReference type="EMBL" id="MEJ8659507.1"/>
    </source>
</evidence>
<sequence length="172" mass="19593">MSDFNIETYAPVWLRSHTAITACHGDRLRALVGKTLTRAWLLWDVADDTWFANGPVLLDFDGEQVEIQHHKFDDLSVSWNSLNPRGPAHRLEFDVRWRDDGMPALSSLHGQVLHEVELLEWRGDDLARGMVAVGFVFPHGRVTVFNALDENGLSFTTPDPRYACHSLRRACR</sequence>
<dbReference type="Proteomes" id="UP001375539">
    <property type="component" value="Unassembled WGS sequence"/>
</dbReference>
<evidence type="ECO:0000313" key="2">
    <source>
        <dbReference type="Proteomes" id="UP001375539"/>
    </source>
</evidence>
<gene>
    <name evidence="1" type="ORF">WKI58_23785</name>
</gene>
<organism evidence="1 2">
    <name type="scientific">Streptomyces pratisoli</name>
    <dbReference type="NCBI Taxonomy" id="3139917"/>
    <lineage>
        <taxon>Bacteria</taxon>
        <taxon>Bacillati</taxon>
        <taxon>Actinomycetota</taxon>
        <taxon>Actinomycetes</taxon>
        <taxon>Kitasatosporales</taxon>
        <taxon>Streptomycetaceae</taxon>
        <taxon>Streptomyces</taxon>
    </lineage>
</organism>
<comment type="caution">
    <text evidence="1">The sequence shown here is derived from an EMBL/GenBank/DDBJ whole genome shotgun (WGS) entry which is preliminary data.</text>
</comment>
<accession>A0ACC6QNU6</accession>
<reference evidence="1" key="1">
    <citation type="submission" date="2024-03" db="EMBL/GenBank/DDBJ databases">
        <title>Novel Streptomyces species of biotechnological and ecological value are a feature of Machair soil.</title>
        <authorList>
            <person name="Prole J.R."/>
            <person name="Goodfellow M."/>
            <person name="Allenby N."/>
            <person name="Ward A.C."/>
        </authorList>
    </citation>
    <scope>NUCLEOTIDE SEQUENCE</scope>
    <source>
        <strain evidence="1">MS1.AVA.4</strain>
    </source>
</reference>
<name>A0ACC6QNU6_9ACTN</name>
<dbReference type="EMBL" id="JBBKAI010000002">
    <property type="protein sequence ID" value="MEJ8659507.1"/>
    <property type="molecule type" value="Genomic_DNA"/>
</dbReference>
<keyword evidence="2" id="KW-1185">Reference proteome</keyword>
<protein>
    <submittedName>
        <fullName evidence="1">Uncharacterized protein</fullName>
    </submittedName>
</protein>